<reference evidence="1 2" key="1">
    <citation type="submission" date="2019-03" db="EMBL/GenBank/DDBJ databases">
        <title>Genomic Encyclopedia of Type Strains, Phase IV (KMG-V): Genome sequencing to study the core and pangenomes of soil and plant-associated prokaryotes.</title>
        <authorList>
            <person name="Whitman W."/>
        </authorList>
    </citation>
    <scope>NUCLEOTIDE SEQUENCE [LARGE SCALE GENOMIC DNA]</scope>
    <source>
        <strain evidence="1 2">FB403</strain>
    </source>
</reference>
<accession>A0AAX2QRJ1</accession>
<dbReference type="Proteomes" id="UP000295021">
    <property type="component" value="Unassembled WGS sequence"/>
</dbReference>
<name>A0AAX2QRJ1_9HYPH</name>
<sequence length="38" mass="4230">MLPAFGIYSNVFIALCGLSEDLNPTLHKVSHDHLSNFK</sequence>
<dbReference type="AlphaFoldDB" id="A0AAX2QRJ1"/>
<protein>
    <submittedName>
        <fullName evidence="1">Uncharacterized protein</fullName>
    </submittedName>
</protein>
<proteinExistence type="predicted"/>
<evidence type="ECO:0000313" key="2">
    <source>
        <dbReference type="Proteomes" id="UP000295021"/>
    </source>
</evidence>
<comment type="caution">
    <text evidence="1">The sequence shown here is derived from an EMBL/GenBank/DDBJ whole genome shotgun (WGS) entry which is preliminary data.</text>
</comment>
<dbReference type="EMBL" id="SMBI01000001">
    <property type="protein sequence ID" value="TCU29569.1"/>
    <property type="molecule type" value="Genomic_DNA"/>
</dbReference>
<gene>
    <name evidence="1" type="ORF">EV131_10150</name>
</gene>
<evidence type="ECO:0000313" key="1">
    <source>
        <dbReference type="EMBL" id="TCU29569.1"/>
    </source>
</evidence>
<organism evidence="1 2">
    <name type="scientific">Rhizobium laguerreae</name>
    <dbReference type="NCBI Taxonomy" id="1076926"/>
    <lineage>
        <taxon>Bacteria</taxon>
        <taxon>Pseudomonadati</taxon>
        <taxon>Pseudomonadota</taxon>
        <taxon>Alphaproteobacteria</taxon>
        <taxon>Hyphomicrobiales</taxon>
        <taxon>Rhizobiaceae</taxon>
        <taxon>Rhizobium/Agrobacterium group</taxon>
        <taxon>Rhizobium</taxon>
    </lineage>
</organism>